<dbReference type="PRINTS" id="PR00081">
    <property type="entry name" value="GDHRDH"/>
</dbReference>
<dbReference type="OrthoDB" id="1274115at2759"/>
<proteinExistence type="inferred from homology"/>
<dbReference type="InterPro" id="IPR002347">
    <property type="entry name" value="SDR_fam"/>
</dbReference>
<dbReference type="PANTHER" id="PTHR43976">
    <property type="entry name" value="SHORT CHAIN DEHYDROGENASE"/>
    <property type="match status" value="1"/>
</dbReference>
<keyword evidence="2" id="KW-0560">Oxidoreductase</keyword>
<evidence type="ECO:0000313" key="4">
    <source>
        <dbReference type="Proteomes" id="UP000462212"/>
    </source>
</evidence>
<keyword evidence="4" id="KW-1185">Reference proteome</keyword>
<dbReference type="Pfam" id="PF00106">
    <property type="entry name" value="adh_short"/>
    <property type="match status" value="1"/>
</dbReference>
<sequence length="151" mass="16034">MPQLTCQITGCTSRFGVLLTKIALGPGDRVIATARGDLERLSGLKQAGAAVLELDLDRVVEEAIKIHGGIDVLANNAVYINAGLLETLSHERLLASFNTNLFGVINLTRVILPHFRQKKYGILVFLGSVGGWNGAVGAGPYSATKFAMEGV</sequence>
<dbReference type="GO" id="GO:0016491">
    <property type="term" value="F:oxidoreductase activity"/>
    <property type="evidence" value="ECO:0007669"/>
    <property type="project" value="UniProtKB-KW"/>
</dbReference>
<name>A0A8H8RN37_9HELO</name>
<accession>A0A8H8RN37</accession>
<comment type="similarity">
    <text evidence="1">Belongs to the short-chain dehydrogenases/reductases (SDR) family.</text>
</comment>
<dbReference type="SUPFAM" id="SSF51735">
    <property type="entry name" value="NAD(P)-binding Rossmann-fold domains"/>
    <property type="match status" value="1"/>
</dbReference>
<dbReference type="EMBL" id="QGMJ01000349">
    <property type="protein sequence ID" value="TVY37444.1"/>
    <property type="molecule type" value="Genomic_DNA"/>
</dbReference>
<dbReference type="InterPro" id="IPR036291">
    <property type="entry name" value="NAD(P)-bd_dom_sf"/>
</dbReference>
<organism evidence="3 4">
    <name type="scientific">Lachnellula subtilissima</name>
    <dbReference type="NCBI Taxonomy" id="602034"/>
    <lineage>
        <taxon>Eukaryota</taxon>
        <taxon>Fungi</taxon>
        <taxon>Dikarya</taxon>
        <taxon>Ascomycota</taxon>
        <taxon>Pezizomycotina</taxon>
        <taxon>Leotiomycetes</taxon>
        <taxon>Helotiales</taxon>
        <taxon>Lachnaceae</taxon>
        <taxon>Lachnellula</taxon>
    </lineage>
</organism>
<reference evidence="3 4" key="1">
    <citation type="submission" date="2018-05" db="EMBL/GenBank/DDBJ databases">
        <title>Genome sequencing and assembly of the regulated plant pathogen Lachnellula willkommii and related sister species for the development of diagnostic species identification markers.</title>
        <authorList>
            <person name="Giroux E."/>
            <person name="Bilodeau G."/>
        </authorList>
    </citation>
    <scope>NUCLEOTIDE SEQUENCE [LARGE SCALE GENOMIC DNA]</scope>
    <source>
        <strain evidence="3 4">CBS 197.66</strain>
    </source>
</reference>
<dbReference type="InterPro" id="IPR051911">
    <property type="entry name" value="SDR_oxidoreductase"/>
</dbReference>
<evidence type="ECO:0000256" key="1">
    <source>
        <dbReference type="ARBA" id="ARBA00006484"/>
    </source>
</evidence>
<protein>
    <submittedName>
        <fullName evidence="3">Retinol dehydrogenase</fullName>
    </submittedName>
</protein>
<gene>
    <name evidence="3" type="primary">RDH8_0</name>
    <name evidence="3" type="ORF">LSUB1_G004617</name>
</gene>
<evidence type="ECO:0000256" key="2">
    <source>
        <dbReference type="ARBA" id="ARBA00023002"/>
    </source>
</evidence>
<comment type="caution">
    <text evidence="3">The sequence shown here is derived from an EMBL/GenBank/DDBJ whole genome shotgun (WGS) entry which is preliminary data.</text>
</comment>
<dbReference type="AlphaFoldDB" id="A0A8H8RN37"/>
<dbReference type="Gene3D" id="3.40.50.720">
    <property type="entry name" value="NAD(P)-binding Rossmann-like Domain"/>
    <property type="match status" value="1"/>
</dbReference>
<dbReference type="Proteomes" id="UP000462212">
    <property type="component" value="Unassembled WGS sequence"/>
</dbReference>
<evidence type="ECO:0000313" key="3">
    <source>
        <dbReference type="EMBL" id="TVY37444.1"/>
    </source>
</evidence>
<dbReference type="PANTHER" id="PTHR43976:SF16">
    <property type="entry name" value="SHORT-CHAIN DEHYDROGENASE_REDUCTASE FAMILY PROTEIN"/>
    <property type="match status" value="1"/>
</dbReference>